<organism evidence="1 2">
    <name type="scientific">Spiroplasma clarkii</name>
    <dbReference type="NCBI Taxonomy" id="2139"/>
    <lineage>
        <taxon>Bacteria</taxon>
        <taxon>Bacillati</taxon>
        <taxon>Mycoplasmatota</taxon>
        <taxon>Mollicutes</taxon>
        <taxon>Entomoplasmatales</taxon>
        <taxon>Spiroplasmataceae</taxon>
        <taxon>Spiroplasma</taxon>
    </lineage>
</organism>
<dbReference type="Proteomes" id="UP000231179">
    <property type="component" value="Chromosome"/>
</dbReference>
<reference evidence="1 2" key="1">
    <citation type="submission" date="2017-11" db="EMBL/GenBank/DDBJ databases">
        <title>Complete genome sequence of Spiroplasma clarkii CN-5 (DSM 19994).</title>
        <authorList>
            <person name="Tsai Y.-M."/>
            <person name="Chang A."/>
            <person name="Lo W.-S."/>
            <person name="Kuo C.-H."/>
        </authorList>
    </citation>
    <scope>NUCLEOTIDE SEQUENCE [LARGE SCALE GENOMIC DNA]</scope>
    <source>
        <strain evidence="1 2">CN-5</strain>
    </source>
</reference>
<evidence type="ECO:0000313" key="1">
    <source>
        <dbReference type="EMBL" id="ATX71071.1"/>
    </source>
</evidence>
<name>A0A2K8KL84_9MOLU</name>
<dbReference type="AlphaFoldDB" id="A0A2K8KL84"/>
<keyword evidence="2" id="KW-1185">Reference proteome</keyword>
<sequence length="202" mass="23944">MKYEIKDKIIIAYGEEYQKLVKLFEENEKKFEEKQHGSMTEEVRRIFKTSCKGNIAMNLETAFSNFLELASKDINGNLDKNDLTEGTFYVSGQKNENAIIRLNELEKNQLVEILWFTKTHKFIRRLVFKELGKNKTRIKFIDICKGMSTVFGFMDNYKKKMYQRNVKKSFQVQMLTLELLITTDKLKINKIMEKIAKLRKVK</sequence>
<proteinExistence type="predicted"/>
<gene>
    <name evidence="1" type="ORF">SCLAR_v1c07560</name>
</gene>
<dbReference type="EMBL" id="CP024870">
    <property type="protein sequence ID" value="ATX71071.1"/>
    <property type="molecule type" value="Genomic_DNA"/>
</dbReference>
<protein>
    <submittedName>
        <fullName evidence="1">Uncharacterized protein</fullName>
    </submittedName>
</protein>
<accession>A0A2K8KL84</accession>
<evidence type="ECO:0000313" key="2">
    <source>
        <dbReference type="Proteomes" id="UP000231179"/>
    </source>
</evidence>
<dbReference type="RefSeq" id="WP_157795140.1">
    <property type="nucleotide sequence ID" value="NZ_CP024870.1"/>
</dbReference>